<dbReference type="SMART" id="SM00047">
    <property type="entry name" value="LYZ2"/>
    <property type="match status" value="1"/>
</dbReference>
<comment type="similarity">
    <text evidence="3">In the N-terminal section; belongs to the FlgJ family.</text>
</comment>
<dbReference type="InterPro" id="IPR051056">
    <property type="entry name" value="Glycosyl_Hydrolase_73"/>
</dbReference>
<evidence type="ECO:0000256" key="10">
    <source>
        <dbReference type="ARBA" id="ARBA00030835"/>
    </source>
</evidence>
<dbReference type="GO" id="GO:0004040">
    <property type="term" value="F:amidase activity"/>
    <property type="evidence" value="ECO:0007669"/>
    <property type="project" value="InterPro"/>
</dbReference>
<dbReference type="NCBIfam" id="TIGR02541">
    <property type="entry name" value="flagell_FlgJ"/>
    <property type="match status" value="1"/>
</dbReference>
<keyword evidence="12" id="KW-0282">Flagellum</keyword>
<feature type="domain" description="Mannosyl-glycoprotein endo-beta-N-acetylglucosamidase-like" evidence="11">
    <location>
        <begin position="156"/>
        <end position="315"/>
    </location>
</feature>
<evidence type="ECO:0000256" key="9">
    <source>
        <dbReference type="ARBA" id="ARBA00023316"/>
    </source>
</evidence>
<evidence type="ECO:0000256" key="7">
    <source>
        <dbReference type="ARBA" id="ARBA00022801"/>
    </source>
</evidence>
<dbReference type="InterPro" id="IPR002901">
    <property type="entry name" value="MGlyc_endo_b_GlcNAc-like_dom"/>
</dbReference>
<dbReference type="InterPro" id="IPR019301">
    <property type="entry name" value="Flagellar_prot_FlgJ_N"/>
</dbReference>
<dbReference type="Pfam" id="PF10135">
    <property type="entry name" value="Rod-binding"/>
    <property type="match status" value="1"/>
</dbReference>
<organism evidence="12">
    <name type="scientific">hydrothermal vent metagenome</name>
    <dbReference type="NCBI Taxonomy" id="652676"/>
    <lineage>
        <taxon>unclassified sequences</taxon>
        <taxon>metagenomes</taxon>
        <taxon>ecological metagenomes</taxon>
    </lineage>
</organism>
<dbReference type="GO" id="GO:0016798">
    <property type="term" value="F:hydrolase activity, acting on glycosyl bonds"/>
    <property type="evidence" value="ECO:0007669"/>
    <property type="project" value="UniProtKB-KW"/>
</dbReference>
<dbReference type="Gene3D" id="1.10.530.10">
    <property type="match status" value="1"/>
</dbReference>
<evidence type="ECO:0000256" key="2">
    <source>
        <dbReference type="ARBA" id="ARBA00004418"/>
    </source>
</evidence>
<dbReference type="AlphaFoldDB" id="A0A3B0YHC5"/>
<evidence type="ECO:0000259" key="11">
    <source>
        <dbReference type="SMART" id="SM00047"/>
    </source>
</evidence>
<dbReference type="EMBL" id="UOFN01000019">
    <property type="protein sequence ID" value="VAW73579.1"/>
    <property type="molecule type" value="Genomic_DNA"/>
</dbReference>
<evidence type="ECO:0000256" key="5">
    <source>
        <dbReference type="ARBA" id="ARBA00013433"/>
    </source>
</evidence>
<reference evidence="12" key="1">
    <citation type="submission" date="2018-06" db="EMBL/GenBank/DDBJ databases">
        <authorList>
            <person name="Zhirakovskaya E."/>
        </authorList>
    </citation>
    <scope>NUCLEOTIDE SEQUENCE</scope>
</reference>
<evidence type="ECO:0000313" key="12">
    <source>
        <dbReference type="EMBL" id="VAW73579.1"/>
    </source>
</evidence>
<dbReference type="Gene3D" id="2.10.70.40">
    <property type="entry name" value="peptidoglycan hydrolase"/>
    <property type="match status" value="1"/>
</dbReference>
<gene>
    <name evidence="12" type="ORF">MNBD_GAMMA15-2215</name>
</gene>
<evidence type="ECO:0000256" key="1">
    <source>
        <dbReference type="ARBA" id="ARBA00002954"/>
    </source>
</evidence>
<comment type="subcellular location">
    <subcellularLocation>
        <location evidence="2">Periplasm</location>
    </subcellularLocation>
</comment>
<evidence type="ECO:0000256" key="4">
    <source>
        <dbReference type="ARBA" id="ARBA00007974"/>
    </source>
</evidence>
<comment type="similarity">
    <text evidence="4">In the C-terminal section; belongs to the glycosyl hydrolase 73 family.</text>
</comment>
<protein>
    <recommendedName>
        <fullName evidence="5">Peptidoglycan hydrolase FlgJ</fullName>
    </recommendedName>
    <alternativeName>
        <fullName evidence="10">Muramidase FlgJ</fullName>
    </alternativeName>
</protein>
<evidence type="ECO:0000256" key="3">
    <source>
        <dbReference type="ARBA" id="ARBA00006880"/>
    </source>
</evidence>
<keyword evidence="12" id="KW-0966">Cell projection</keyword>
<keyword evidence="12" id="KW-0969">Cilium</keyword>
<dbReference type="PRINTS" id="PR01002">
    <property type="entry name" value="FLGFLGJ"/>
</dbReference>
<dbReference type="GO" id="GO:0042597">
    <property type="term" value="C:periplasmic space"/>
    <property type="evidence" value="ECO:0007669"/>
    <property type="project" value="UniProtKB-SubCell"/>
</dbReference>
<keyword evidence="7 12" id="KW-0378">Hydrolase</keyword>
<sequence length="318" mass="35503">MTQGVLQTDVYTDFQGLNALRGRVRTEGKSEQGQSEETLREVAGQFEALFLQMMLKSMREANLGEGMFDSEHTKTYQGMFDQQISLEMSRGRGIGLAEIMIQQLRRQQGGGDSELKAEIKPEASLSMPSRQSFPAVNQVQPGVPTEKILSTGTKVSDWAPESPQEFVRDLWPHAQRAAEKLGAKPELLVAQAALETGWGQRMIRGTDGTNSFNLFGIKAGTDWQGARATTETIEFRDGLMRKERAQFRAYASPEESFSDYVDFLNRNPRYSEALRQTDDAPAFTRALADAGYATDPDYAGKINRIMDSAYLQETASWQ</sequence>
<dbReference type="PANTHER" id="PTHR33308">
    <property type="entry name" value="PEPTIDOGLYCAN HYDROLASE FLGJ"/>
    <property type="match status" value="1"/>
</dbReference>
<dbReference type="PANTHER" id="PTHR33308:SF9">
    <property type="entry name" value="PEPTIDOGLYCAN HYDROLASE FLGJ"/>
    <property type="match status" value="1"/>
</dbReference>
<comment type="function">
    <text evidence="1">Flagellum-specific muramidase which hydrolyzes the peptidoglycan layer to assemble the rod structure in the periplasmic space.</text>
</comment>
<dbReference type="InterPro" id="IPR013377">
    <property type="entry name" value="FlgJ"/>
</dbReference>
<proteinExistence type="inferred from homology"/>
<dbReference type="GO" id="GO:0044780">
    <property type="term" value="P:bacterial-type flagellum assembly"/>
    <property type="evidence" value="ECO:0007669"/>
    <property type="project" value="InterPro"/>
</dbReference>
<keyword evidence="6" id="KW-0574">Periplasm</keyword>
<accession>A0A3B0YHC5</accession>
<name>A0A3B0YHC5_9ZZZZ</name>
<dbReference type="GO" id="GO:0071555">
    <property type="term" value="P:cell wall organization"/>
    <property type="evidence" value="ECO:0007669"/>
    <property type="project" value="UniProtKB-KW"/>
</dbReference>
<evidence type="ECO:0000256" key="8">
    <source>
        <dbReference type="ARBA" id="ARBA00023295"/>
    </source>
</evidence>
<keyword evidence="9" id="KW-0961">Cell wall biogenesis/degradation</keyword>
<keyword evidence="8" id="KW-0326">Glycosidase</keyword>
<evidence type="ECO:0000256" key="6">
    <source>
        <dbReference type="ARBA" id="ARBA00022764"/>
    </source>
</evidence>
<dbReference type="GO" id="GO:0071973">
    <property type="term" value="P:bacterial-type flagellum-dependent cell motility"/>
    <property type="evidence" value="ECO:0007669"/>
    <property type="project" value="TreeGrafter"/>
</dbReference>
<dbReference type="Pfam" id="PF01832">
    <property type="entry name" value="Glucosaminidase"/>
    <property type="match status" value="1"/>
</dbReference>